<dbReference type="InterPro" id="IPR015422">
    <property type="entry name" value="PyrdxlP-dep_Trfase_small"/>
</dbReference>
<evidence type="ECO:0000259" key="6">
    <source>
        <dbReference type="Pfam" id="PF00155"/>
    </source>
</evidence>
<dbReference type="Gene3D" id="3.90.1150.10">
    <property type="entry name" value="Aspartate Aminotransferase, domain 1"/>
    <property type="match status" value="1"/>
</dbReference>
<comment type="cofactor">
    <cofactor evidence="1">
        <name>pyridoxal 5'-phosphate</name>
        <dbReference type="ChEBI" id="CHEBI:597326"/>
    </cofactor>
</comment>
<dbReference type="EC" id="4.4.1.13" evidence="2"/>
<comment type="similarity">
    <text evidence="5">Belongs to the class-II pyridoxal-phosphate-dependent aminotransferase family. MalY/PatB cystathionine beta-lyase subfamily.</text>
</comment>
<dbReference type="CDD" id="cd00609">
    <property type="entry name" value="AAT_like"/>
    <property type="match status" value="1"/>
</dbReference>
<accession>A0AAE3W5D3</accession>
<sequence>MSDFAVDTARLRSGHGVKWGSLPPGTLGAWVADMDFAPAPVIRRRLAELTDLGYPHWPDGDPVIAAFEERMAARHGWTPAPGRTRVLSDLIQTLQVVIEHATRPGDRIAIHLPNYPPFLASITRAGRHVVPLPVVPPDGFDLRETLRGCAMLVVVNPHNPTGHVFTRAELDALATAAAELDLLVLADEIHADLVHAPHRHIPFASLSADAAARTVTATSATKAFNIAGVRCAVAHIGDGVLWERLAALPLDYLGQPGLHGRVATTTAWREAGPWLDGLMALLTENRARITEWAATLPWETGYRTPDATYLAWLDCTGSPLGPDPAGRLLRDAGVKVGAGAEFSPDTAGFIRINFATGPDVLTEILDRISRHAVYAAAG</sequence>
<dbReference type="InterPro" id="IPR004839">
    <property type="entry name" value="Aminotransferase_I/II_large"/>
</dbReference>
<evidence type="ECO:0000313" key="7">
    <source>
        <dbReference type="EMBL" id="MDQ0370273.1"/>
    </source>
</evidence>
<dbReference type="PANTHER" id="PTHR43525:SF2">
    <property type="entry name" value="CYSTATHIONINE BETA-LYASE-RELATED"/>
    <property type="match status" value="1"/>
</dbReference>
<evidence type="ECO:0000256" key="2">
    <source>
        <dbReference type="ARBA" id="ARBA00012224"/>
    </source>
</evidence>
<dbReference type="InterPro" id="IPR051798">
    <property type="entry name" value="Class-II_PLP-Dep_Aminotrans"/>
</dbReference>
<keyword evidence="4 7" id="KW-0456">Lyase</keyword>
<dbReference type="Pfam" id="PF00155">
    <property type="entry name" value="Aminotran_1_2"/>
    <property type="match status" value="1"/>
</dbReference>
<evidence type="ECO:0000313" key="8">
    <source>
        <dbReference type="Proteomes" id="UP001240236"/>
    </source>
</evidence>
<name>A0AAE3W5D3_9ACTN</name>
<dbReference type="Gene3D" id="3.40.640.10">
    <property type="entry name" value="Type I PLP-dependent aspartate aminotransferase-like (Major domain)"/>
    <property type="match status" value="1"/>
</dbReference>
<protein>
    <recommendedName>
        <fullName evidence="2">cysteine-S-conjugate beta-lyase</fullName>
        <ecNumber evidence="2">4.4.1.13</ecNumber>
    </recommendedName>
</protein>
<evidence type="ECO:0000256" key="4">
    <source>
        <dbReference type="ARBA" id="ARBA00023239"/>
    </source>
</evidence>
<dbReference type="GO" id="GO:0030170">
    <property type="term" value="F:pyridoxal phosphate binding"/>
    <property type="evidence" value="ECO:0007669"/>
    <property type="project" value="InterPro"/>
</dbReference>
<organism evidence="7 8">
    <name type="scientific">Catenuloplanes indicus</name>
    <dbReference type="NCBI Taxonomy" id="137267"/>
    <lineage>
        <taxon>Bacteria</taxon>
        <taxon>Bacillati</taxon>
        <taxon>Actinomycetota</taxon>
        <taxon>Actinomycetes</taxon>
        <taxon>Micromonosporales</taxon>
        <taxon>Micromonosporaceae</taxon>
        <taxon>Catenuloplanes</taxon>
    </lineage>
</organism>
<keyword evidence="3" id="KW-0663">Pyridoxal phosphate</keyword>
<gene>
    <name evidence="7" type="ORF">J2S42_006942</name>
</gene>
<dbReference type="AlphaFoldDB" id="A0AAE3W5D3"/>
<keyword evidence="8" id="KW-1185">Reference proteome</keyword>
<dbReference type="InterPro" id="IPR015421">
    <property type="entry name" value="PyrdxlP-dep_Trfase_major"/>
</dbReference>
<dbReference type="SUPFAM" id="SSF53383">
    <property type="entry name" value="PLP-dependent transferases"/>
    <property type="match status" value="1"/>
</dbReference>
<reference evidence="7 8" key="1">
    <citation type="submission" date="2023-07" db="EMBL/GenBank/DDBJ databases">
        <title>Sequencing the genomes of 1000 actinobacteria strains.</title>
        <authorList>
            <person name="Klenk H.-P."/>
        </authorList>
    </citation>
    <scope>NUCLEOTIDE SEQUENCE [LARGE SCALE GENOMIC DNA]</scope>
    <source>
        <strain evidence="7 8">DSM 44709</strain>
    </source>
</reference>
<evidence type="ECO:0000256" key="3">
    <source>
        <dbReference type="ARBA" id="ARBA00022898"/>
    </source>
</evidence>
<evidence type="ECO:0000256" key="5">
    <source>
        <dbReference type="ARBA" id="ARBA00037974"/>
    </source>
</evidence>
<comment type="caution">
    <text evidence="7">The sequence shown here is derived from an EMBL/GenBank/DDBJ whole genome shotgun (WGS) entry which is preliminary data.</text>
</comment>
<dbReference type="InterPro" id="IPR015424">
    <property type="entry name" value="PyrdxlP-dep_Trfase"/>
</dbReference>
<dbReference type="Proteomes" id="UP001240236">
    <property type="component" value="Unassembled WGS sequence"/>
</dbReference>
<dbReference type="PANTHER" id="PTHR43525">
    <property type="entry name" value="PROTEIN MALY"/>
    <property type="match status" value="1"/>
</dbReference>
<dbReference type="EMBL" id="JAUSUZ010000001">
    <property type="protein sequence ID" value="MDQ0370273.1"/>
    <property type="molecule type" value="Genomic_DNA"/>
</dbReference>
<proteinExistence type="inferred from homology"/>
<dbReference type="RefSeq" id="WP_307246105.1">
    <property type="nucleotide sequence ID" value="NZ_JAUSUZ010000001.1"/>
</dbReference>
<feature type="domain" description="Aminotransferase class I/classII large" evidence="6">
    <location>
        <begin position="64"/>
        <end position="368"/>
    </location>
</feature>
<dbReference type="GO" id="GO:0047804">
    <property type="term" value="F:cysteine-S-conjugate beta-lyase activity"/>
    <property type="evidence" value="ECO:0007669"/>
    <property type="project" value="UniProtKB-EC"/>
</dbReference>
<evidence type="ECO:0000256" key="1">
    <source>
        <dbReference type="ARBA" id="ARBA00001933"/>
    </source>
</evidence>